<proteinExistence type="predicted"/>
<gene>
    <name evidence="4" type="ORF">GAO09_21125</name>
</gene>
<dbReference type="PROSITE" id="PS00175">
    <property type="entry name" value="PG_MUTASE"/>
    <property type="match status" value="1"/>
</dbReference>
<dbReference type="Gene3D" id="3.40.50.1240">
    <property type="entry name" value="Phosphoglycerate mutase-like"/>
    <property type="match status" value="1"/>
</dbReference>
<evidence type="ECO:0000313" key="4">
    <source>
        <dbReference type="EMBL" id="MQY48541.1"/>
    </source>
</evidence>
<dbReference type="Proteomes" id="UP000435138">
    <property type="component" value="Unassembled WGS sequence"/>
</dbReference>
<feature type="binding site" evidence="3">
    <location>
        <position position="58"/>
    </location>
    <ligand>
        <name>substrate</name>
    </ligand>
</feature>
<dbReference type="SUPFAM" id="SSF53254">
    <property type="entry name" value="Phosphoglycerate mutase-like"/>
    <property type="match status" value="1"/>
</dbReference>
<sequence length="199" mass="21267">MKRILLVRHGESEWNAIRRLQGQADIELSTRGKQQASALAPMVASFNPGLVLTSDLKRAADTAALLGHADAVREPLLREQNVGAWTGMEIAQLVADAPSAYAGWRAGTFAPENGEIWADFRARIRQALDRAITAEAETVLMVCHGGVIRAALDGALGLSPARIIPVGPASLTILAFPRGEPRLEVFNATTFAPIIDAPD</sequence>
<dbReference type="Pfam" id="PF00300">
    <property type="entry name" value="His_Phos_1"/>
    <property type="match status" value="1"/>
</dbReference>
<evidence type="ECO:0000256" key="3">
    <source>
        <dbReference type="PIRSR" id="PIRSR613078-2"/>
    </source>
</evidence>
<dbReference type="PANTHER" id="PTHR48100:SF1">
    <property type="entry name" value="HISTIDINE PHOSPHATASE FAMILY PROTEIN-RELATED"/>
    <property type="match status" value="1"/>
</dbReference>
<dbReference type="InterPro" id="IPR001345">
    <property type="entry name" value="PG/BPGM_mutase_AS"/>
</dbReference>
<dbReference type="EMBL" id="WIXI01000048">
    <property type="protein sequence ID" value="MQY48541.1"/>
    <property type="molecule type" value="Genomic_DNA"/>
</dbReference>
<dbReference type="PANTHER" id="PTHR48100">
    <property type="entry name" value="BROAD-SPECIFICITY PHOSPHATASE YOR283W-RELATED"/>
    <property type="match status" value="1"/>
</dbReference>
<dbReference type="CDD" id="cd07067">
    <property type="entry name" value="HP_PGM_like"/>
    <property type="match status" value="1"/>
</dbReference>
<evidence type="ECO:0000256" key="2">
    <source>
        <dbReference type="ARBA" id="ARBA00023235"/>
    </source>
</evidence>
<keyword evidence="2" id="KW-0413">Isomerase</keyword>
<reference evidence="4 5" key="1">
    <citation type="submission" date="2019-11" db="EMBL/GenBank/DDBJ databases">
        <title>Genome analysis of Rhizobacterium cereale a novel genus and species isolated from maize roots in North Spain.</title>
        <authorList>
            <person name="Menendez E."/>
            <person name="Flores-Felix J.D."/>
            <person name="Ramirez-Bahena M.-H."/>
            <person name="Igual J.M."/>
            <person name="Garcia-Fraile P."/>
            <person name="Peix A."/>
            <person name="Velazquez E."/>
        </authorList>
    </citation>
    <scope>NUCLEOTIDE SEQUENCE [LARGE SCALE GENOMIC DNA]</scope>
    <source>
        <strain evidence="4 5">RZME27</strain>
    </source>
</reference>
<accession>A0A6A8AIC8</accession>
<keyword evidence="5" id="KW-1185">Reference proteome</keyword>
<dbReference type="InterPro" id="IPR013078">
    <property type="entry name" value="His_Pase_superF_clade-1"/>
</dbReference>
<evidence type="ECO:0000313" key="5">
    <source>
        <dbReference type="Proteomes" id="UP000435138"/>
    </source>
</evidence>
<dbReference type="InterPro" id="IPR050275">
    <property type="entry name" value="PGM_Phosphatase"/>
</dbReference>
<feature type="binding site" evidence="3">
    <location>
        <begin position="8"/>
        <end position="15"/>
    </location>
    <ligand>
        <name>substrate</name>
    </ligand>
</feature>
<protein>
    <submittedName>
        <fullName evidence="4">Histidine phosphatase family protein</fullName>
    </submittedName>
</protein>
<evidence type="ECO:0000256" key="1">
    <source>
        <dbReference type="ARBA" id="ARBA00023152"/>
    </source>
</evidence>
<dbReference type="SMART" id="SM00855">
    <property type="entry name" value="PGAM"/>
    <property type="match status" value="1"/>
</dbReference>
<organism evidence="4 5">
    <name type="scientific">Endobacterium cereale</name>
    <dbReference type="NCBI Taxonomy" id="2663029"/>
    <lineage>
        <taxon>Bacteria</taxon>
        <taxon>Pseudomonadati</taxon>
        <taxon>Pseudomonadota</taxon>
        <taxon>Alphaproteobacteria</taxon>
        <taxon>Hyphomicrobiales</taxon>
        <taxon>Rhizobiaceae</taxon>
        <taxon>Endobacterium</taxon>
    </lineage>
</organism>
<dbReference type="InterPro" id="IPR029033">
    <property type="entry name" value="His_PPase_superfam"/>
</dbReference>
<dbReference type="GO" id="GO:0005737">
    <property type="term" value="C:cytoplasm"/>
    <property type="evidence" value="ECO:0007669"/>
    <property type="project" value="TreeGrafter"/>
</dbReference>
<dbReference type="RefSeq" id="WP_153357119.1">
    <property type="nucleotide sequence ID" value="NZ_JAYKOO010000002.1"/>
</dbReference>
<dbReference type="AlphaFoldDB" id="A0A6A8AIC8"/>
<keyword evidence="1" id="KW-0324">Glycolysis</keyword>
<dbReference type="GO" id="GO:0016791">
    <property type="term" value="F:phosphatase activity"/>
    <property type="evidence" value="ECO:0007669"/>
    <property type="project" value="TreeGrafter"/>
</dbReference>
<comment type="caution">
    <text evidence="4">The sequence shown here is derived from an EMBL/GenBank/DDBJ whole genome shotgun (WGS) entry which is preliminary data.</text>
</comment>
<name>A0A6A8AIC8_9HYPH</name>